<feature type="compositionally biased region" description="Polar residues" evidence="1">
    <location>
        <begin position="195"/>
        <end position="208"/>
    </location>
</feature>
<accession>A0AAP9GFI1</accession>
<sequence length="221" mass="22804">MSGGGADQVDETSYQKALGEVAANEWNRHQDVFVPMENDYIAYANSMGDQAYYDKASDDTSLAFNKNYGEVQDQTNKALAASGVDPTSGKTTAANADLVESQLGNENQTTSQAHQDQTQAYTGSLSNVVAMGRGQQTEAINGLQDIAQASGAEARADAINDANEVSIPGAALGVGSAVVAGNKDWFSGGDAKSLSDYSQMQNGSSNGFSPMGGASSYGVGS</sequence>
<evidence type="ECO:0000313" key="2">
    <source>
        <dbReference type="EMBL" id="AYO17103.1"/>
    </source>
</evidence>
<feature type="region of interest" description="Disordered" evidence="1">
    <location>
        <begin position="190"/>
        <end position="221"/>
    </location>
</feature>
<reference evidence="3 5" key="1">
    <citation type="journal article" date="2015" name="Genome Announc.">
        <title>Draft Genome Sequence of Vibrio owensii Strain SH-14, Which Causes Shrimp Acute Hepatopancreatic Necrosis Disease.</title>
        <authorList>
            <person name="Liu L."/>
            <person name="Xiao J."/>
            <person name="Xia X."/>
            <person name="Pan Y."/>
            <person name="Yan S."/>
            <person name="Wang Y."/>
        </authorList>
    </citation>
    <scope>NUCLEOTIDE SEQUENCE [LARGE SCALE GENOMIC DNA]</scope>
    <source>
        <strain evidence="3 5">SH14</strain>
    </source>
</reference>
<evidence type="ECO:0000313" key="5">
    <source>
        <dbReference type="Proteomes" id="UP000390336"/>
    </source>
</evidence>
<evidence type="ECO:0000313" key="3">
    <source>
        <dbReference type="EMBL" id="QGH49248.1"/>
    </source>
</evidence>
<dbReference type="Proteomes" id="UP000272136">
    <property type="component" value="Chromosome 2"/>
</dbReference>
<dbReference type="Proteomes" id="UP000390336">
    <property type="component" value="Chromosome 2"/>
</dbReference>
<proteinExistence type="predicted"/>
<reference evidence="2 4" key="2">
    <citation type="submission" date="2018-10" db="EMBL/GenBank/DDBJ databases">
        <title>Whole Genome of Vibrio owensii strain 170502, isolated from Acute Hepatopancreatic Necrosis Disease (AHPND) shrimp.</title>
        <authorList>
            <person name="Yan M."/>
            <person name="Wang X."/>
            <person name="Wang Y."/>
        </authorList>
    </citation>
    <scope>NUCLEOTIDE SEQUENCE [LARGE SCALE GENOMIC DNA]</scope>
    <source>
        <strain evidence="2 4">1700302</strain>
    </source>
</reference>
<keyword evidence="4" id="KW-1185">Reference proteome</keyword>
<organism evidence="3 5">
    <name type="scientific">Vibrio owensii</name>
    <dbReference type="NCBI Taxonomy" id="696485"/>
    <lineage>
        <taxon>Bacteria</taxon>
        <taxon>Pseudomonadati</taxon>
        <taxon>Pseudomonadota</taxon>
        <taxon>Gammaproteobacteria</taxon>
        <taxon>Vibrionales</taxon>
        <taxon>Vibrionaceae</taxon>
        <taxon>Vibrio</taxon>
    </lineage>
</organism>
<dbReference type="AlphaFoldDB" id="A0AAP9GFI1"/>
<gene>
    <name evidence="3" type="ORF">APZ19_19205</name>
    <name evidence="2" type="ORF">D0812_22195</name>
</gene>
<dbReference type="EMBL" id="CP033138">
    <property type="protein sequence ID" value="AYO17103.1"/>
    <property type="molecule type" value="Genomic_DNA"/>
</dbReference>
<evidence type="ECO:0000256" key="1">
    <source>
        <dbReference type="SAM" id="MobiDB-lite"/>
    </source>
</evidence>
<name>A0AAP9GFI1_9VIBR</name>
<evidence type="ECO:0000313" key="4">
    <source>
        <dbReference type="Proteomes" id="UP000272136"/>
    </source>
</evidence>
<protein>
    <submittedName>
        <fullName evidence="3">Uncharacterized protein</fullName>
    </submittedName>
</protein>
<dbReference type="EMBL" id="CP045860">
    <property type="protein sequence ID" value="QGH49248.1"/>
    <property type="molecule type" value="Genomic_DNA"/>
</dbReference>
<dbReference type="RefSeq" id="WP_054823342.1">
    <property type="nucleotide sequence ID" value="NZ_CP033138.1"/>
</dbReference>
<reference evidence="3" key="3">
    <citation type="submission" date="2019-11" db="EMBL/GenBank/DDBJ databases">
        <title>Complete genome sequence of Vibrio owensii SH-14 isolated from shrimp with acute hepatopancreatic necrosis diease.</title>
        <authorList>
            <person name="Liang X."/>
            <person name="Wang Y."/>
        </authorList>
    </citation>
    <scope>NUCLEOTIDE SEQUENCE</scope>
    <source>
        <strain evidence="3">SH14</strain>
    </source>
</reference>